<evidence type="ECO:0000256" key="1">
    <source>
        <dbReference type="SAM" id="MobiDB-lite"/>
    </source>
</evidence>
<reference evidence="4" key="1">
    <citation type="journal article" date="2019" name="Int. J. Syst. Evol. Microbiol.">
        <title>The Global Catalogue of Microorganisms (GCM) 10K type strain sequencing project: providing services to taxonomists for standard genome sequencing and annotation.</title>
        <authorList>
            <consortium name="The Broad Institute Genomics Platform"/>
            <consortium name="The Broad Institute Genome Sequencing Center for Infectious Disease"/>
            <person name="Wu L."/>
            <person name="Ma J."/>
        </authorList>
    </citation>
    <scope>NUCLEOTIDE SEQUENCE [LARGE SCALE GENOMIC DNA]</scope>
    <source>
        <strain evidence="4">JCM 19125</strain>
    </source>
</reference>
<dbReference type="EMBL" id="BAABLV010000020">
    <property type="protein sequence ID" value="GAA4897658.1"/>
    <property type="molecule type" value="Genomic_DNA"/>
</dbReference>
<proteinExistence type="predicted"/>
<dbReference type="RefSeq" id="WP_345581150.1">
    <property type="nucleotide sequence ID" value="NZ_BAABLV010000020.1"/>
</dbReference>
<evidence type="ECO:0000313" key="3">
    <source>
        <dbReference type="EMBL" id="GAA4897658.1"/>
    </source>
</evidence>
<evidence type="ECO:0000259" key="2">
    <source>
        <dbReference type="Pfam" id="PF16976"/>
    </source>
</evidence>
<sequence length="260" mass="26725">MNSRALFGALAALLALMGGALLFVYVSGADQRALASLDPTPVLVVTQEIPAGMGAAEVANFVEVRSLPIHAVVPGALKSVDELPTDQVAVTSLKVGEQVLVERFVSPDDNEVAAAVPVPEGLQLMSILLPPERVVGAQIIAGDKVGIYVTMTAEVGATEGTTATPDPAAEGEPEQTQTDLLSADVLVARIQGTVAPPAGDGTAEEGQLPGSELMVTVAVDSQLAAKIIYSKENGSLWLSRQTPTTDMSGVEPVTSGTVFK</sequence>
<protein>
    <recommendedName>
        <fullName evidence="2">Flp pilus assembly protein RcpC/CpaB domain-containing protein</fullName>
    </recommendedName>
</protein>
<dbReference type="Proteomes" id="UP001501521">
    <property type="component" value="Unassembled WGS sequence"/>
</dbReference>
<dbReference type="Pfam" id="PF16976">
    <property type="entry name" value="RcpC"/>
    <property type="match status" value="1"/>
</dbReference>
<evidence type="ECO:0000313" key="4">
    <source>
        <dbReference type="Proteomes" id="UP001501521"/>
    </source>
</evidence>
<accession>A0ABP9FH69</accession>
<dbReference type="InterPro" id="IPR031571">
    <property type="entry name" value="RcpC_dom"/>
</dbReference>
<feature type="region of interest" description="Disordered" evidence="1">
    <location>
        <begin position="240"/>
        <end position="260"/>
    </location>
</feature>
<name>A0ABP9FH69_9ACTN</name>
<keyword evidence="4" id="KW-1185">Reference proteome</keyword>
<organism evidence="3 4">
    <name type="scientific">Tessaracoccus lubricantis</name>
    <dbReference type="NCBI Taxonomy" id="545543"/>
    <lineage>
        <taxon>Bacteria</taxon>
        <taxon>Bacillati</taxon>
        <taxon>Actinomycetota</taxon>
        <taxon>Actinomycetes</taxon>
        <taxon>Propionibacteriales</taxon>
        <taxon>Propionibacteriaceae</taxon>
        <taxon>Tessaracoccus</taxon>
    </lineage>
</organism>
<gene>
    <name evidence="3" type="ORF">GCM10025789_14480</name>
</gene>
<comment type="caution">
    <text evidence="3">The sequence shown here is derived from an EMBL/GenBank/DDBJ whole genome shotgun (WGS) entry which is preliminary data.</text>
</comment>
<feature type="domain" description="Flp pilus assembly protein RcpC/CpaB" evidence="2">
    <location>
        <begin position="118"/>
        <end position="238"/>
    </location>
</feature>